<dbReference type="EMBL" id="JAYMYQ010000004">
    <property type="protein sequence ID" value="KAK7336351.1"/>
    <property type="molecule type" value="Genomic_DNA"/>
</dbReference>
<evidence type="ECO:0000313" key="2">
    <source>
        <dbReference type="Proteomes" id="UP001367508"/>
    </source>
</evidence>
<protein>
    <submittedName>
        <fullName evidence="1">Uncharacterized protein</fullName>
    </submittedName>
</protein>
<accession>A0AAN9QIV4</accession>
<dbReference type="AlphaFoldDB" id="A0AAN9QIV4"/>
<reference evidence="1 2" key="1">
    <citation type="submission" date="2024-01" db="EMBL/GenBank/DDBJ databases">
        <title>The genomes of 5 underutilized Papilionoideae crops provide insights into root nodulation and disease resistanc.</title>
        <authorList>
            <person name="Jiang F."/>
        </authorList>
    </citation>
    <scope>NUCLEOTIDE SEQUENCE [LARGE SCALE GENOMIC DNA]</scope>
    <source>
        <strain evidence="1">LVBAO_FW01</strain>
        <tissue evidence="1">Leaves</tissue>
    </source>
</reference>
<organism evidence="1 2">
    <name type="scientific">Canavalia gladiata</name>
    <name type="common">Sword bean</name>
    <name type="synonym">Dolichos gladiatus</name>
    <dbReference type="NCBI Taxonomy" id="3824"/>
    <lineage>
        <taxon>Eukaryota</taxon>
        <taxon>Viridiplantae</taxon>
        <taxon>Streptophyta</taxon>
        <taxon>Embryophyta</taxon>
        <taxon>Tracheophyta</taxon>
        <taxon>Spermatophyta</taxon>
        <taxon>Magnoliopsida</taxon>
        <taxon>eudicotyledons</taxon>
        <taxon>Gunneridae</taxon>
        <taxon>Pentapetalae</taxon>
        <taxon>rosids</taxon>
        <taxon>fabids</taxon>
        <taxon>Fabales</taxon>
        <taxon>Fabaceae</taxon>
        <taxon>Papilionoideae</taxon>
        <taxon>50 kb inversion clade</taxon>
        <taxon>NPAAA clade</taxon>
        <taxon>indigoferoid/millettioid clade</taxon>
        <taxon>Phaseoleae</taxon>
        <taxon>Canavalia</taxon>
    </lineage>
</organism>
<name>A0AAN9QIV4_CANGL</name>
<gene>
    <name evidence="1" type="ORF">VNO77_16889</name>
</gene>
<keyword evidence="2" id="KW-1185">Reference proteome</keyword>
<comment type="caution">
    <text evidence="1">The sequence shown here is derived from an EMBL/GenBank/DDBJ whole genome shotgun (WGS) entry which is preliminary data.</text>
</comment>
<sequence length="110" mass="12489">MAFGFVFCESLTFSPDSLRRGSKFRDPSIFDVAYKDPIKAKSVHFVGDKDWLKMTSEELASATSQLRNWIAQVLCQHKDGVSVCEHEIDHEEKSEKGIKLEAHSTNQDKV</sequence>
<evidence type="ECO:0000313" key="1">
    <source>
        <dbReference type="EMBL" id="KAK7336351.1"/>
    </source>
</evidence>
<proteinExistence type="predicted"/>
<dbReference type="Proteomes" id="UP001367508">
    <property type="component" value="Unassembled WGS sequence"/>
</dbReference>